<keyword evidence="3" id="KW-1185">Reference proteome</keyword>
<organism evidence="2 3">
    <name type="scientific">Thalassobacterium sedimentorum</name>
    <dbReference type="NCBI Taxonomy" id="3041258"/>
    <lineage>
        <taxon>Bacteria</taxon>
        <taxon>Pseudomonadati</taxon>
        <taxon>Verrucomicrobiota</taxon>
        <taxon>Opitutia</taxon>
        <taxon>Puniceicoccales</taxon>
        <taxon>Coraliomargaritaceae</taxon>
        <taxon>Thalassobacterium</taxon>
    </lineage>
</organism>
<comment type="caution">
    <text evidence="2">The sequence shown here is derived from an EMBL/GenBank/DDBJ whole genome shotgun (WGS) entry which is preliminary data.</text>
</comment>
<dbReference type="EMBL" id="JARXIC010000038">
    <property type="protein sequence ID" value="MDQ8195936.1"/>
    <property type="molecule type" value="Genomic_DNA"/>
</dbReference>
<feature type="domain" description="GT-D fold-like" evidence="1">
    <location>
        <begin position="36"/>
        <end position="271"/>
    </location>
</feature>
<dbReference type="RefSeq" id="WP_308986381.1">
    <property type="nucleotide sequence ID" value="NZ_JARXIC010000038.1"/>
</dbReference>
<dbReference type="Pfam" id="PF22882">
    <property type="entry name" value="GT-D-like"/>
    <property type="match status" value="1"/>
</dbReference>
<gene>
    <name evidence="2" type="ORF">QEH59_15990</name>
</gene>
<proteinExistence type="predicted"/>
<dbReference type="Proteomes" id="UP001243717">
    <property type="component" value="Unassembled WGS sequence"/>
</dbReference>
<accession>A0ABU1AQ99</accession>
<name>A0ABU1AQ99_9BACT</name>
<evidence type="ECO:0000259" key="1">
    <source>
        <dbReference type="Pfam" id="PF22882"/>
    </source>
</evidence>
<evidence type="ECO:0000313" key="3">
    <source>
        <dbReference type="Proteomes" id="UP001243717"/>
    </source>
</evidence>
<sequence>MKDIRYLPYKVARKAYLSVFQGPEYQPDDQTLDNPDSVSDLIRGMIEQGAPCMISRFGSTELSCVCNYLAITGRTGSLLSYIKGQSSAWWWQESIKAQMQAWSGFFPSNESALTEFCKLTLQDAQEVDLLGSWLQQESHIQTLNKSLIKTRLLFLDPFWAKTPWTSALEGKKVIIVHPFKQTIEAQYKKRKLLHREGVLPPFDLKVIQAVQSLGGESEYTSWFDALNAMKEQLDNTDFDIALIGCGAYGMPLAAHVKRMGKIGIHIGGSLQLLFGICGKRWENPEYGAELRSLHPQIIYSDLANKDWVRPMRAETPTTSTKVEDSCYW</sequence>
<evidence type="ECO:0000313" key="2">
    <source>
        <dbReference type="EMBL" id="MDQ8195936.1"/>
    </source>
</evidence>
<reference evidence="2 3" key="1">
    <citation type="submission" date="2023-04" db="EMBL/GenBank/DDBJ databases">
        <title>A novel bacteria isolated from coastal sediment.</title>
        <authorList>
            <person name="Liu X.-J."/>
            <person name="Du Z.-J."/>
        </authorList>
    </citation>
    <scope>NUCLEOTIDE SEQUENCE [LARGE SCALE GENOMIC DNA]</scope>
    <source>
        <strain evidence="2 3">SDUM461004</strain>
    </source>
</reference>
<dbReference type="InterPro" id="IPR055171">
    <property type="entry name" value="GT-D-like"/>
</dbReference>
<protein>
    <recommendedName>
        <fullName evidence="1">GT-D fold-like domain-containing protein</fullName>
    </recommendedName>
</protein>